<name>A0A367IKX8_RHIAZ</name>
<sequence>IRRAIHVQSSVPKTSRKHVVFGMFSGSGELPRTLNKVQCSVPRKLILQSKEFSVVSP</sequence>
<feature type="non-terminal residue" evidence="1">
    <location>
        <position position="57"/>
    </location>
</feature>
<dbReference type="Proteomes" id="UP000252139">
    <property type="component" value="Unassembled WGS sequence"/>
</dbReference>
<evidence type="ECO:0000313" key="1">
    <source>
        <dbReference type="EMBL" id="RCH78181.1"/>
    </source>
</evidence>
<accession>A0A367IKX8</accession>
<dbReference type="EMBL" id="PJQL01005367">
    <property type="protein sequence ID" value="RCH78181.1"/>
    <property type="molecule type" value="Genomic_DNA"/>
</dbReference>
<reference evidence="1 2" key="1">
    <citation type="journal article" date="2018" name="G3 (Bethesda)">
        <title>Phylogenetic and Phylogenomic Definition of Rhizopus Species.</title>
        <authorList>
            <person name="Gryganskyi A.P."/>
            <person name="Golan J."/>
            <person name="Dolatabadi S."/>
            <person name="Mondo S."/>
            <person name="Robb S."/>
            <person name="Idnurm A."/>
            <person name="Muszewska A."/>
            <person name="Steczkiewicz K."/>
            <person name="Masonjones S."/>
            <person name="Liao H.L."/>
            <person name="Gajdeczka M.T."/>
            <person name="Anike F."/>
            <person name="Vuek A."/>
            <person name="Anishchenko I.M."/>
            <person name="Voigt K."/>
            <person name="de Hoog G.S."/>
            <person name="Smith M.E."/>
            <person name="Heitman J."/>
            <person name="Vilgalys R."/>
            <person name="Stajich J.E."/>
        </authorList>
    </citation>
    <scope>NUCLEOTIDE SEQUENCE [LARGE SCALE GENOMIC DNA]</scope>
    <source>
        <strain evidence="1 2">CBS 357.93</strain>
    </source>
</reference>
<protein>
    <submittedName>
        <fullName evidence="1">Uncharacterized protein</fullName>
    </submittedName>
</protein>
<feature type="non-terminal residue" evidence="1">
    <location>
        <position position="1"/>
    </location>
</feature>
<comment type="caution">
    <text evidence="1">The sequence shown here is derived from an EMBL/GenBank/DDBJ whole genome shotgun (WGS) entry which is preliminary data.</text>
</comment>
<evidence type="ECO:0000313" key="2">
    <source>
        <dbReference type="Proteomes" id="UP000252139"/>
    </source>
</evidence>
<dbReference type="AlphaFoldDB" id="A0A367IKX8"/>
<keyword evidence="2" id="KW-1185">Reference proteome</keyword>
<proteinExistence type="predicted"/>
<organism evidence="1 2">
    <name type="scientific">Rhizopus azygosporus</name>
    <name type="common">Rhizopus microsporus var. azygosporus</name>
    <dbReference type="NCBI Taxonomy" id="86630"/>
    <lineage>
        <taxon>Eukaryota</taxon>
        <taxon>Fungi</taxon>
        <taxon>Fungi incertae sedis</taxon>
        <taxon>Mucoromycota</taxon>
        <taxon>Mucoromycotina</taxon>
        <taxon>Mucoromycetes</taxon>
        <taxon>Mucorales</taxon>
        <taxon>Mucorineae</taxon>
        <taxon>Rhizopodaceae</taxon>
        <taxon>Rhizopus</taxon>
    </lineage>
</organism>
<gene>
    <name evidence="1" type="ORF">CU097_001112</name>
</gene>